<proteinExistence type="predicted"/>
<organism evidence="1 2">
    <name type="scientific">Ohtaekwangia kribbensis</name>
    <dbReference type="NCBI Taxonomy" id="688913"/>
    <lineage>
        <taxon>Bacteria</taxon>
        <taxon>Pseudomonadati</taxon>
        <taxon>Bacteroidota</taxon>
        <taxon>Cytophagia</taxon>
        <taxon>Cytophagales</taxon>
        <taxon>Fulvivirgaceae</taxon>
        <taxon>Ohtaekwangia</taxon>
    </lineage>
</organism>
<name>A0ABW3JUS4_9BACT</name>
<gene>
    <name evidence="1" type="ORF">ACFQ21_00200</name>
</gene>
<dbReference type="Proteomes" id="UP001597112">
    <property type="component" value="Unassembled WGS sequence"/>
</dbReference>
<keyword evidence="2" id="KW-1185">Reference proteome</keyword>
<comment type="caution">
    <text evidence="1">The sequence shown here is derived from an EMBL/GenBank/DDBJ whole genome shotgun (WGS) entry which is preliminary data.</text>
</comment>
<dbReference type="RefSeq" id="WP_377573118.1">
    <property type="nucleotide sequence ID" value="NZ_JBHTKA010000001.1"/>
</dbReference>
<accession>A0ABW3JUS4</accession>
<sequence length="75" mass="8483">MTIIPKEFWLILEGEKKPTIECPMCGCFLLSDIAPHGIREDGSVYNSVVCDCGFHEYVKLEGWTGGHIERTPKKK</sequence>
<evidence type="ECO:0000313" key="1">
    <source>
        <dbReference type="EMBL" id="MFD0997698.1"/>
    </source>
</evidence>
<reference evidence="2" key="1">
    <citation type="journal article" date="2019" name="Int. J. Syst. Evol. Microbiol.">
        <title>The Global Catalogue of Microorganisms (GCM) 10K type strain sequencing project: providing services to taxonomists for standard genome sequencing and annotation.</title>
        <authorList>
            <consortium name="The Broad Institute Genomics Platform"/>
            <consortium name="The Broad Institute Genome Sequencing Center for Infectious Disease"/>
            <person name="Wu L."/>
            <person name="Ma J."/>
        </authorList>
    </citation>
    <scope>NUCLEOTIDE SEQUENCE [LARGE SCALE GENOMIC DNA]</scope>
    <source>
        <strain evidence="2">CCUG 58938</strain>
    </source>
</reference>
<dbReference type="EMBL" id="JBHTKA010000001">
    <property type="protein sequence ID" value="MFD0997698.1"/>
    <property type="molecule type" value="Genomic_DNA"/>
</dbReference>
<evidence type="ECO:0000313" key="2">
    <source>
        <dbReference type="Proteomes" id="UP001597112"/>
    </source>
</evidence>
<protein>
    <submittedName>
        <fullName evidence="1">Uncharacterized protein</fullName>
    </submittedName>
</protein>